<proteinExistence type="predicted"/>
<gene>
    <name evidence="2" type="ORF">PYCCODRAFT_1425077</name>
</gene>
<evidence type="ECO:0000313" key="3">
    <source>
        <dbReference type="Proteomes" id="UP000193067"/>
    </source>
</evidence>
<dbReference type="OrthoDB" id="2752951at2759"/>
<dbReference type="AlphaFoldDB" id="A0A1Y2IP03"/>
<reference evidence="2 3" key="1">
    <citation type="journal article" date="2015" name="Biotechnol. Biofuels">
        <title>Enhanced degradation of softwood versus hardwood by the white-rot fungus Pycnoporus coccineus.</title>
        <authorList>
            <person name="Couturier M."/>
            <person name="Navarro D."/>
            <person name="Chevret D."/>
            <person name="Henrissat B."/>
            <person name="Piumi F."/>
            <person name="Ruiz-Duenas F.J."/>
            <person name="Martinez A.T."/>
            <person name="Grigoriev I.V."/>
            <person name="Riley R."/>
            <person name="Lipzen A."/>
            <person name="Berrin J.G."/>
            <person name="Master E.R."/>
            <person name="Rosso M.N."/>
        </authorList>
    </citation>
    <scope>NUCLEOTIDE SEQUENCE [LARGE SCALE GENOMIC DNA]</scope>
    <source>
        <strain evidence="2 3">BRFM310</strain>
    </source>
</reference>
<protein>
    <submittedName>
        <fullName evidence="2">Uncharacterized protein</fullName>
    </submittedName>
</protein>
<evidence type="ECO:0000256" key="1">
    <source>
        <dbReference type="SAM" id="MobiDB-lite"/>
    </source>
</evidence>
<evidence type="ECO:0000313" key="2">
    <source>
        <dbReference type="EMBL" id="OSD02848.1"/>
    </source>
</evidence>
<feature type="region of interest" description="Disordered" evidence="1">
    <location>
        <begin position="221"/>
        <end position="298"/>
    </location>
</feature>
<organism evidence="2 3">
    <name type="scientific">Trametes coccinea (strain BRFM310)</name>
    <name type="common">Pycnoporus coccineus</name>
    <dbReference type="NCBI Taxonomy" id="1353009"/>
    <lineage>
        <taxon>Eukaryota</taxon>
        <taxon>Fungi</taxon>
        <taxon>Dikarya</taxon>
        <taxon>Basidiomycota</taxon>
        <taxon>Agaricomycotina</taxon>
        <taxon>Agaricomycetes</taxon>
        <taxon>Polyporales</taxon>
        <taxon>Polyporaceae</taxon>
        <taxon>Trametes</taxon>
    </lineage>
</organism>
<keyword evidence="3" id="KW-1185">Reference proteome</keyword>
<sequence>MTYGYFASPARSEPTPASRSFGLSADVLEYVRTTLRARPTRSVPSSFPVNRSSPRDKPRGAALVGLGLGLPSTLMTRVQAHPSPERPVLRRQADYRLGTPFTAVPVRSMRRRVAAAHPFAPVDRTRSVDYPRGPALRIDMNNLRSHEEEASPQSAIAVTLADAFEESDGDDDRLSLGEATGALPRYSFLPPGLSSPVPWPSSPVSPNEPPLRPMTIRRLAGPGMRAPGNVTPPGAPLSPSLSRFGTHHHYPGLDHSPGGDADEDGVPTHMATHTRTVRPPRAPRLPSIQRFERDPLYQ</sequence>
<dbReference type="EMBL" id="KZ084103">
    <property type="protein sequence ID" value="OSD02848.1"/>
    <property type="molecule type" value="Genomic_DNA"/>
</dbReference>
<dbReference type="Proteomes" id="UP000193067">
    <property type="component" value="Unassembled WGS sequence"/>
</dbReference>
<accession>A0A1Y2IP03</accession>
<name>A0A1Y2IP03_TRAC3</name>